<proteinExistence type="predicted"/>
<dbReference type="Gene3D" id="1.10.1660.10">
    <property type="match status" value="1"/>
</dbReference>
<dbReference type="STRING" id="1903952.BIT28_27370"/>
<organism evidence="7 8">
    <name type="scientific">Photobacterium proteolyticum</name>
    <dbReference type="NCBI Taxonomy" id="1903952"/>
    <lineage>
        <taxon>Bacteria</taxon>
        <taxon>Pseudomonadati</taxon>
        <taxon>Pseudomonadota</taxon>
        <taxon>Gammaproteobacteria</taxon>
        <taxon>Vibrionales</taxon>
        <taxon>Vibrionaceae</taxon>
        <taxon>Photobacterium</taxon>
    </lineage>
</organism>
<evidence type="ECO:0000259" key="6">
    <source>
        <dbReference type="PROSITE" id="PS50937"/>
    </source>
</evidence>
<dbReference type="InterPro" id="IPR009061">
    <property type="entry name" value="DNA-bd_dom_put_sf"/>
</dbReference>
<gene>
    <name evidence="7" type="ORF">BIT28_27370</name>
</gene>
<dbReference type="AlphaFoldDB" id="A0A1Q9G8G6"/>
<accession>A0A1Q9G8G6</accession>
<dbReference type="EMBL" id="MJIL01000097">
    <property type="protein sequence ID" value="OLQ70539.1"/>
    <property type="molecule type" value="Genomic_DNA"/>
</dbReference>
<keyword evidence="8" id="KW-1185">Reference proteome</keyword>
<dbReference type="InterPro" id="IPR000551">
    <property type="entry name" value="MerR-type_HTH_dom"/>
</dbReference>
<evidence type="ECO:0000256" key="4">
    <source>
        <dbReference type="ARBA" id="ARBA00023163"/>
    </source>
</evidence>
<feature type="coiled-coil region" evidence="5">
    <location>
        <begin position="78"/>
        <end position="115"/>
    </location>
</feature>
<keyword evidence="4" id="KW-0804">Transcription</keyword>
<comment type="caution">
    <text evidence="7">The sequence shown here is derived from an EMBL/GenBank/DDBJ whole genome shotgun (WGS) entry which is preliminary data.</text>
</comment>
<dbReference type="PRINTS" id="PR00040">
    <property type="entry name" value="HTHMERR"/>
</dbReference>
<dbReference type="InterPro" id="IPR047057">
    <property type="entry name" value="MerR_fam"/>
</dbReference>
<keyword evidence="5" id="KW-0175">Coiled coil</keyword>
<evidence type="ECO:0000313" key="7">
    <source>
        <dbReference type="EMBL" id="OLQ70539.1"/>
    </source>
</evidence>
<protein>
    <submittedName>
        <fullName evidence="7">Transcriptional regulator</fullName>
    </submittedName>
</protein>
<name>A0A1Q9G8G6_9GAMM</name>
<dbReference type="Pfam" id="PF13411">
    <property type="entry name" value="MerR_1"/>
    <property type="match status" value="1"/>
</dbReference>
<sequence>MYIGEIAKRTGASPKAIRLYETMGLLTHVLREGSYRVYNTEDVEFVKLIKQAQQLGISLTELKKLVVSRNTLDWYAVIELLDHKQRKVNAEIEALKEMNKQISMYRTEIEECLKNL</sequence>
<dbReference type="GO" id="GO:0003700">
    <property type="term" value="F:DNA-binding transcription factor activity"/>
    <property type="evidence" value="ECO:0007669"/>
    <property type="project" value="InterPro"/>
</dbReference>
<dbReference type="RefSeq" id="WP_075767831.1">
    <property type="nucleotide sequence ID" value="NZ_MJIL01000097.1"/>
</dbReference>
<reference evidence="7 8" key="1">
    <citation type="submission" date="2016-09" db="EMBL/GenBank/DDBJ databases">
        <title>Photobacterium proteolyticum sp. nov. a protease producing bacterium isolated from ocean sediments of Laizhou Bay.</title>
        <authorList>
            <person name="Li Y."/>
        </authorList>
    </citation>
    <scope>NUCLEOTIDE SEQUENCE [LARGE SCALE GENOMIC DNA]</scope>
    <source>
        <strain evidence="7 8">13-12</strain>
    </source>
</reference>
<dbReference type="SUPFAM" id="SSF46955">
    <property type="entry name" value="Putative DNA-binding domain"/>
    <property type="match status" value="1"/>
</dbReference>
<evidence type="ECO:0000313" key="8">
    <source>
        <dbReference type="Proteomes" id="UP000186905"/>
    </source>
</evidence>
<dbReference type="GO" id="GO:0003677">
    <property type="term" value="F:DNA binding"/>
    <property type="evidence" value="ECO:0007669"/>
    <property type="project" value="UniProtKB-KW"/>
</dbReference>
<evidence type="ECO:0000256" key="2">
    <source>
        <dbReference type="ARBA" id="ARBA00023015"/>
    </source>
</evidence>
<dbReference type="PANTHER" id="PTHR30204:SF69">
    <property type="entry name" value="MERR-FAMILY TRANSCRIPTIONAL REGULATOR"/>
    <property type="match status" value="1"/>
</dbReference>
<evidence type="ECO:0000256" key="5">
    <source>
        <dbReference type="SAM" id="Coils"/>
    </source>
</evidence>
<dbReference type="OrthoDB" id="9808480at2"/>
<evidence type="ECO:0000256" key="1">
    <source>
        <dbReference type="ARBA" id="ARBA00022491"/>
    </source>
</evidence>
<dbReference type="PANTHER" id="PTHR30204">
    <property type="entry name" value="REDOX-CYCLING DRUG-SENSING TRANSCRIPTIONAL ACTIVATOR SOXR"/>
    <property type="match status" value="1"/>
</dbReference>
<keyword evidence="2" id="KW-0805">Transcription regulation</keyword>
<keyword evidence="3" id="KW-0238">DNA-binding</keyword>
<dbReference type="Proteomes" id="UP000186905">
    <property type="component" value="Unassembled WGS sequence"/>
</dbReference>
<dbReference type="PROSITE" id="PS50937">
    <property type="entry name" value="HTH_MERR_2"/>
    <property type="match status" value="1"/>
</dbReference>
<dbReference type="SMART" id="SM00422">
    <property type="entry name" value="HTH_MERR"/>
    <property type="match status" value="1"/>
</dbReference>
<feature type="domain" description="HTH merR-type" evidence="6">
    <location>
        <begin position="1"/>
        <end position="68"/>
    </location>
</feature>
<evidence type="ECO:0000256" key="3">
    <source>
        <dbReference type="ARBA" id="ARBA00023125"/>
    </source>
</evidence>
<keyword evidence="1" id="KW-0678">Repressor</keyword>